<evidence type="ECO:0000313" key="2">
    <source>
        <dbReference type="EMBL" id="KAL1521066.1"/>
    </source>
</evidence>
<dbReference type="AlphaFoldDB" id="A0AB34JI45"/>
<reference evidence="2 3" key="1">
    <citation type="journal article" date="2024" name="Science">
        <title>Giant polyketide synthase enzymes in the biosynthesis of giant marine polyether toxins.</title>
        <authorList>
            <person name="Fallon T.R."/>
            <person name="Shende V.V."/>
            <person name="Wierzbicki I.H."/>
            <person name="Pendleton A.L."/>
            <person name="Watervoot N.F."/>
            <person name="Auber R.P."/>
            <person name="Gonzalez D.J."/>
            <person name="Wisecaver J.H."/>
            <person name="Moore B.S."/>
        </authorList>
    </citation>
    <scope>NUCLEOTIDE SEQUENCE [LARGE SCALE GENOMIC DNA]</scope>
    <source>
        <strain evidence="2 3">12B1</strain>
    </source>
</reference>
<protein>
    <submittedName>
        <fullName evidence="2">Uncharacterized protein</fullName>
    </submittedName>
</protein>
<accession>A0AB34JI45</accession>
<keyword evidence="1" id="KW-0732">Signal</keyword>
<dbReference type="Proteomes" id="UP001515480">
    <property type="component" value="Unassembled WGS sequence"/>
</dbReference>
<dbReference type="EMBL" id="JBGBPQ010000008">
    <property type="protein sequence ID" value="KAL1521066.1"/>
    <property type="molecule type" value="Genomic_DNA"/>
</dbReference>
<gene>
    <name evidence="2" type="ORF">AB1Y20_022621</name>
</gene>
<sequence length="150" mass="16598">MRSALLLFAPAVALALSLSPAGRAQQLERIASERRRARASRLAPGPPDLEVKEALVELQLARHLIVNSSPKCLKVDKLKRRGLKREIKWEEMGLVRELCVRPKAGFLFDLPLIKQARVITPDFGSKLTSQVNKFLSPSGETVKPRPAALS</sequence>
<proteinExistence type="predicted"/>
<evidence type="ECO:0000256" key="1">
    <source>
        <dbReference type="SAM" id="SignalP"/>
    </source>
</evidence>
<evidence type="ECO:0000313" key="3">
    <source>
        <dbReference type="Proteomes" id="UP001515480"/>
    </source>
</evidence>
<feature type="signal peptide" evidence="1">
    <location>
        <begin position="1"/>
        <end position="24"/>
    </location>
</feature>
<keyword evidence="3" id="KW-1185">Reference proteome</keyword>
<organism evidence="2 3">
    <name type="scientific">Prymnesium parvum</name>
    <name type="common">Toxic golden alga</name>
    <dbReference type="NCBI Taxonomy" id="97485"/>
    <lineage>
        <taxon>Eukaryota</taxon>
        <taxon>Haptista</taxon>
        <taxon>Haptophyta</taxon>
        <taxon>Prymnesiophyceae</taxon>
        <taxon>Prymnesiales</taxon>
        <taxon>Prymnesiaceae</taxon>
        <taxon>Prymnesium</taxon>
    </lineage>
</organism>
<comment type="caution">
    <text evidence="2">The sequence shown here is derived from an EMBL/GenBank/DDBJ whole genome shotgun (WGS) entry which is preliminary data.</text>
</comment>
<feature type="chain" id="PRO_5044296202" evidence="1">
    <location>
        <begin position="25"/>
        <end position="150"/>
    </location>
</feature>
<name>A0AB34JI45_PRYPA</name>